<dbReference type="AlphaFoldDB" id="A0A512DND2"/>
<keyword evidence="2" id="KW-1185">Reference proteome</keyword>
<protein>
    <submittedName>
        <fullName evidence="1">Uncharacterized protein</fullName>
    </submittedName>
</protein>
<dbReference type="OrthoDB" id="2086168at2"/>
<gene>
    <name evidence="1" type="ORF">SAE02_21330</name>
</gene>
<evidence type="ECO:0000313" key="2">
    <source>
        <dbReference type="Proteomes" id="UP000321523"/>
    </source>
</evidence>
<sequence length="106" mass="11261">MCGLCGTFGSADHWTDGVGEAGTSFPAAERRRRAGVANEVLGLYGLKLMEWSNRFTLTGRTGKSAVVDQFGAIWAEAEKLTGRVCDPLDPAVIEAMEARRGTGSPV</sequence>
<name>A0A512DND2_9PROT</name>
<dbReference type="EMBL" id="BJYZ01000008">
    <property type="protein sequence ID" value="GEO37985.1"/>
    <property type="molecule type" value="Genomic_DNA"/>
</dbReference>
<dbReference type="RefSeq" id="WP_044430810.1">
    <property type="nucleotide sequence ID" value="NZ_BJYZ01000008.1"/>
</dbReference>
<organism evidence="1 2">
    <name type="scientific">Skermanella aerolata</name>
    <dbReference type="NCBI Taxonomy" id="393310"/>
    <lineage>
        <taxon>Bacteria</taxon>
        <taxon>Pseudomonadati</taxon>
        <taxon>Pseudomonadota</taxon>
        <taxon>Alphaproteobacteria</taxon>
        <taxon>Rhodospirillales</taxon>
        <taxon>Azospirillaceae</taxon>
        <taxon>Skermanella</taxon>
    </lineage>
</organism>
<reference evidence="1 2" key="1">
    <citation type="submission" date="2019-07" db="EMBL/GenBank/DDBJ databases">
        <title>Whole genome shotgun sequence of Skermanella aerolata NBRC 106429.</title>
        <authorList>
            <person name="Hosoyama A."/>
            <person name="Uohara A."/>
            <person name="Ohji S."/>
            <person name="Ichikawa N."/>
        </authorList>
    </citation>
    <scope>NUCLEOTIDE SEQUENCE [LARGE SCALE GENOMIC DNA]</scope>
    <source>
        <strain evidence="1 2">NBRC 106429</strain>
    </source>
</reference>
<evidence type="ECO:0000313" key="1">
    <source>
        <dbReference type="EMBL" id="GEO37985.1"/>
    </source>
</evidence>
<comment type="caution">
    <text evidence="1">The sequence shown here is derived from an EMBL/GenBank/DDBJ whole genome shotgun (WGS) entry which is preliminary data.</text>
</comment>
<accession>A0A512DND2</accession>
<proteinExistence type="predicted"/>
<dbReference type="Proteomes" id="UP000321523">
    <property type="component" value="Unassembled WGS sequence"/>
</dbReference>